<sequence>MSTISESSLSLVASTLPQSSSTQTMLLGFLTLAFAGSIMYYASPMRLTNVLVATMANAEKTYLEALEIGALDFHTVEMMARAKYPAFAKPPFGIRFPAAPHSDNF</sequence>
<reference evidence="2" key="1">
    <citation type="submission" date="2023-03" db="EMBL/GenBank/DDBJ databases">
        <title>Massive genome expansion in bonnet fungi (Mycena s.s.) driven by repeated elements and novel gene families across ecological guilds.</title>
        <authorList>
            <consortium name="Lawrence Berkeley National Laboratory"/>
            <person name="Harder C.B."/>
            <person name="Miyauchi S."/>
            <person name="Viragh M."/>
            <person name="Kuo A."/>
            <person name="Thoen E."/>
            <person name="Andreopoulos B."/>
            <person name="Lu D."/>
            <person name="Skrede I."/>
            <person name="Drula E."/>
            <person name="Henrissat B."/>
            <person name="Morin E."/>
            <person name="Kohler A."/>
            <person name="Barry K."/>
            <person name="LaButti K."/>
            <person name="Morin E."/>
            <person name="Salamov A."/>
            <person name="Lipzen A."/>
            <person name="Mereny Z."/>
            <person name="Hegedus B."/>
            <person name="Baldrian P."/>
            <person name="Stursova M."/>
            <person name="Weitz H."/>
            <person name="Taylor A."/>
            <person name="Grigoriev I.V."/>
            <person name="Nagy L.G."/>
            <person name="Martin F."/>
            <person name="Kauserud H."/>
        </authorList>
    </citation>
    <scope>NUCLEOTIDE SEQUENCE</scope>
    <source>
        <strain evidence="2">9144</strain>
    </source>
</reference>
<name>A0AAD7E2E4_9AGAR</name>
<gene>
    <name evidence="2" type="ORF">GGX14DRAFT_556986</name>
</gene>
<evidence type="ECO:0000313" key="3">
    <source>
        <dbReference type="Proteomes" id="UP001219525"/>
    </source>
</evidence>
<dbReference type="AlphaFoldDB" id="A0AAD7E2E4"/>
<keyword evidence="3" id="KW-1185">Reference proteome</keyword>
<keyword evidence="1" id="KW-0812">Transmembrane</keyword>
<feature type="transmembrane region" description="Helical" evidence="1">
    <location>
        <begin position="24"/>
        <end position="42"/>
    </location>
</feature>
<dbReference type="Proteomes" id="UP001219525">
    <property type="component" value="Unassembled WGS sequence"/>
</dbReference>
<keyword evidence="1" id="KW-0472">Membrane</keyword>
<comment type="caution">
    <text evidence="2">The sequence shown here is derived from an EMBL/GenBank/DDBJ whole genome shotgun (WGS) entry which is preliminary data.</text>
</comment>
<evidence type="ECO:0000313" key="2">
    <source>
        <dbReference type="EMBL" id="KAJ7224094.1"/>
    </source>
</evidence>
<protein>
    <submittedName>
        <fullName evidence="2">Uncharacterized protein</fullName>
    </submittedName>
</protein>
<dbReference type="EMBL" id="JARJCW010000005">
    <property type="protein sequence ID" value="KAJ7224094.1"/>
    <property type="molecule type" value="Genomic_DNA"/>
</dbReference>
<organism evidence="2 3">
    <name type="scientific">Mycena pura</name>
    <dbReference type="NCBI Taxonomy" id="153505"/>
    <lineage>
        <taxon>Eukaryota</taxon>
        <taxon>Fungi</taxon>
        <taxon>Dikarya</taxon>
        <taxon>Basidiomycota</taxon>
        <taxon>Agaricomycotina</taxon>
        <taxon>Agaricomycetes</taxon>
        <taxon>Agaricomycetidae</taxon>
        <taxon>Agaricales</taxon>
        <taxon>Marasmiineae</taxon>
        <taxon>Mycenaceae</taxon>
        <taxon>Mycena</taxon>
    </lineage>
</organism>
<keyword evidence="1" id="KW-1133">Transmembrane helix</keyword>
<proteinExistence type="predicted"/>
<accession>A0AAD7E2E4</accession>
<evidence type="ECO:0000256" key="1">
    <source>
        <dbReference type="SAM" id="Phobius"/>
    </source>
</evidence>